<dbReference type="Proteomes" id="UP000250078">
    <property type="component" value="Unassembled WGS sequence"/>
</dbReference>
<evidence type="ECO:0000313" key="1">
    <source>
        <dbReference type="EMBL" id="OCK86940.1"/>
    </source>
</evidence>
<gene>
    <name evidence="1" type="ORF">K441DRAFT_671546</name>
</gene>
<evidence type="ECO:0000313" key="2">
    <source>
        <dbReference type="Proteomes" id="UP000250078"/>
    </source>
</evidence>
<protein>
    <submittedName>
        <fullName evidence="1">Uncharacterized protein</fullName>
    </submittedName>
</protein>
<sequence length="172" mass="19809">MDYVAHDEWLEVGTMQGWHNYTFSFCYAAWDTTRLSVDFSSTSNRTEPVVRFDLNSSMYSFTEILDQLGHNPNKSTLEERGVISMAKSRSWVSSDDDVFPFQLQPFIRAQSDIAGLRSQAEIDWSYPQPNWTTLLFNDPGLHENRPLHLHAVEPGNLADSYRRSVRVVLIDC</sequence>
<reference evidence="1 2" key="1">
    <citation type="journal article" date="2016" name="Nat. Commun.">
        <title>Ectomycorrhizal ecology is imprinted in the genome of the dominant symbiotic fungus Cenococcum geophilum.</title>
        <authorList>
            <consortium name="DOE Joint Genome Institute"/>
            <person name="Peter M."/>
            <person name="Kohler A."/>
            <person name="Ohm R.A."/>
            <person name="Kuo A."/>
            <person name="Krutzmann J."/>
            <person name="Morin E."/>
            <person name="Arend M."/>
            <person name="Barry K.W."/>
            <person name="Binder M."/>
            <person name="Choi C."/>
            <person name="Clum A."/>
            <person name="Copeland A."/>
            <person name="Grisel N."/>
            <person name="Haridas S."/>
            <person name="Kipfer T."/>
            <person name="LaButti K."/>
            <person name="Lindquist E."/>
            <person name="Lipzen A."/>
            <person name="Maire R."/>
            <person name="Meier B."/>
            <person name="Mihaltcheva S."/>
            <person name="Molinier V."/>
            <person name="Murat C."/>
            <person name="Poggeler S."/>
            <person name="Quandt C.A."/>
            <person name="Sperisen C."/>
            <person name="Tritt A."/>
            <person name="Tisserant E."/>
            <person name="Crous P.W."/>
            <person name="Henrissat B."/>
            <person name="Nehls U."/>
            <person name="Egli S."/>
            <person name="Spatafora J.W."/>
            <person name="Grigoriev I.V."/>
            <person name="Martin F.M."/>
        </authorList>
    </citation>
    <scope>NUCLEOTIDE SEQUENCE [LARGE SCALE GENOMIC DNA]</scope>
    <source>
        <strain evidence="1 2">1.58</strain>
    </source>
</reference>
<organism evidence="1 2">
    <name type="scientific">Cenococcum geophilum 1.58</name>
    <dbReference type="NCBI Taxonomy" id="794803"/>
    <lineage>
        <taxon>Eukaryota</taxon>
        <taxon>Fungi</taxon>
        <taxon>Dikarya</taxon>
        <taxon>Ascomycota</taxon>
        <taxon>Pezizomycotina</taxon>
        <taxon>Dothideomycetes</taxon>
        <taxon>Pleosporomycetidae</taxon>
        <taxon>Gloniales</taxon>
        <taxon>Gloniaceae</taxon>
        <taxon>Cenococcum</taxon>
    </lineage>
</organism>
<keyword evidence="2" id="KW-1185">Reference proteome</keyword>
<dbReference type="EMBL" id="KV748277">
    <property type="protein sequence ID" value="OCK86940.1"/>
    <property type="molecule type" value="Genomic_DNA"/>
</dbReference>
<accession>A0ACC8EN13</accession>
<proteinExistence type="predicted"/>
<name>A0ACC8EN13_9PEZI</name>